<comment type="similarity">
    <text evidence="2">Belongs to the P2X receptor family.</text>
</comment>
<dbReference type="PRINTS" id="PR01307">
    <property type="entry name" value="P2XRECEPTOR"/>
</dbReference>
<dbReference type="InterPro" id="IPR059116">
    <property type="entry name" value="P2X_receptor"/>
</dbReference>
<keyword evidence="4" id="KW-0812">Transmembrane</keyword>
<gene>
    <name evidence="10" type="ORF">AB205_0158850</name>
</gene>
<evidence type="ECO:0000256" key="5">
    <source>
        <dbReference type="ARBA" id="ARBA00022989"/>
    </source>
</evidence>
<keyword evidence="11" id="KW-1185">Reference proteome</keyword>
<proteinExistence type="inferred from homology"/>
<evidence type="ECO:0000256" key="9">
    <source>
        <dbReference type="ARBA" id="ARBA00023303"/>
    </source>
</evidence>
<dbReference type="GO" id="GO:0005886">
    <property type="term" value="C:plasma membrane"/>
    <property type="evidence" value="ECO:0007669"/>
    <property type="project" value="InterPro"/>
</dbReference>
<dbReference type="Proteomes" id="UP000228934">
    <property type="component" value="Unassembled WGS sequence"/>
</dbReference>
<dbReference type="PANTHER" id="PTHR10125">
    <property type="entry name" value="P2X PURINOCEPTOR"/>
    <property type="match status" value="1"/>
</dbReference>
<dbReference type="GO" id="GO:0001614">
    <property type="term" value="F:purinergic nucleotide receptor activity"/>
    <property type="evidence" value="ECO:0007669"/>
    <property type="project" value="InterPro"/>
</dbReference>
<dbReference type="GO" id="GO:0012505">
    <property type="term" value="C:endomembrane system"/>
    <property type="evidence" value="ECO:0007669"/>
    <property type="project" value="UniProtKB-SubCell"/>
</dbReference>
<sequence>MKLGGRTERDTPFPFVTYAKYYRDVNETDYRTLIKAYGIRFDIMVNGKAGKFNIIPTIINIGSGLALMGAHESLLTSFLTPREKRSVKKVLQINGQKKSKSHDDIDQLRQLQSVEA</sequence>
<evidence type="ECO:0000256" key="7">
    <source>
        <dbReference type="ARBA" id="ARBA00023136"/>
    </source>
</evidence>
<reference evidence="11" key="1">
    <citation type="journal article" date="2017" name="Nat. Commun.">
        <title>The North American bullfrog draft genome provides insight into hormonal regulation of long noncoding RNA.</title>
        <authorList>
            <person name="Hammond S.A."/>
            <person name="Warren R.L."/>
            <person name="Vandervalk B.P."/>
            <person name="Kucuk E."/>
            <person name="Khan H."/>
            <person name="Gibb E.A."/>
            <person name="Pandoh P."/>
            <person name="Kirk H."/>
            <person name="Zhao Y."/>
            <person name="Jones M."/>
            <person name="Mungall A.J."/>
            <person name="Coope R."/>
            <person name="Pleasance S."/>
            <person name="Moore R.A."/>
            <person name="Holt R.A."/>
            <person name="Round J.M."/>
            <person name="Ohora S."/>
            <person name="Walle B.V."/>
            <person name="Veldhoen N."/>
            <person name="Helbing C.C."/>
            <person name="Birol I."/>
        </authorList>
    </citation>
    <scope>NUCLEOTIDE SEQUENCE [LARGE SCALE GENOMIC DNA]</scope>
</reference>
<evidence type="ECO:0000256" key="8">
    <source>
        <dbReference type="ARBA" id="ARBA00023286"/>
    </source>
</evidence>
<dbReference type="InterPro" id="IPR001429">
    <property type="entry name" value="P2X_purnocptor"/>
</dbReference>
<comment type="subcellular location">
    <subcellularLocation>
        <location evidence="1">Endomembrane system</location>
    </subcellularLocation>
</comment>
<dbReference type="EMBL" id="KV923664">
    <property type="protein sequence ID" value="PIO41052.1"/>
    <property type="molecule type" value="Genomic_DNA"/>
</dbReference>
<keyword evidence="3" id="KW-0813">Transport</keyword>
<dbReference type="Gene3D" id="1.10.287.940">
    <property type="entry name" value="atp-gated p2x4 ion channel"/>
    <property type="match status" value="1"/>
</dbReference>
<dbReference type="GO" id="GO:0004931">
    <property type="term" value="F:extracellularly ATP-gated monoatomic cation channel activity"/>
    <property type="evidence" value="ECO:0007669"/>
    <property type="project" value="InterPro"/>
</dbReference>
<keyword evidence="5" id="KW-1133">Transmembrane helix</keyword>
<accession>A0A2G9SLY2</accession>
<evidence type="ECO:0000256" key="2">
    <source>
        <dbReference type="ARBA" id="ARBA00009848"/>
    </source>
</evidence>
<evidence type="ECO:0008006" key="12">
    <source>
        <dbReference type="Google" id="ProtNLM"/>
    </source>
</evidence>
<keyword evidence="9" id="KW-0407">Ion channel</keyword>
<keyword evidence="7" id="KW-0472">Membrane</keyword>
<keyword evidence="8" id="KW-1071">Ligand-gated ion channel</keyword>
<dbReference type="OrthoDB" id="494673at2759"/>
<dbReference type="GO" id="GO:0098794">
    <property type="term" value="C:postsynapse"/>
    <property type="evidence" value="ECO:0007669"/>
    <property type="project" value="GOC"/>
</dbReference>
<evidence type="ECO:0000256" key="6">
    <source>
        <dbReference type="ARBA" id="ARBA00023065"/>
    </source>
</evidence>
<name>A0A2G9SLY2_AQUCT</name>
<dbReference type="Pfam" id="PF00864">
    <property type="entry name" value="P2X_receptor"/>
    <property type="match status" value="1"/>
</dbReference>
<evidence type="ECO:0000256" key="4">
    <source>
        <dbReference type="ARBA" id="ARBA00022692"/>
    </source>
</evidence>
<evidence type="ECO:0000256" key="3">
    <source>
        <dbReference type="ARBA" id="ARBA00022448"/>
    </source>
</evidence>
<dbReference type="GO" id="GO:0033198">
    <property type="term" value="P:response to ATP"/>
    <property type="evidence" value="ECO:0007669"/>
    <property type="project" value="InterPro"/>
</dbReference>
<keyword evidence="6" id="KW-0406">Ion transport</keyword>
<evidence type="ECO:0000313" key="11">
    <source>
        <dbReference type="Proteomes" id="UP000228934"/>
    </source>
</evidence>
<dbReference type="AlphaFoldDB" id="A0A2G9SLY2"/>
<evidence type="ECO:0000313" key="10">
    <source>
        <dbReference type="EMBL" id="PIO41052.1"/>
    </source>
</evidence>
<protein>
    <recommendedName>
        <fullName evidence="12">Purinergic receptor</fullName>
    </recommendedName>
</protein>
<evidence type="ECO:0000256" key="1">
    <source>
        <dbReference type="ARBA" id="ARBA00004308"/>
    </source>
</evidence>
<dbReference type="GO" id="GO:0070588">
    <property type="term" value="P:calcium ion transmembrane transport"/>
    <property type="evidence" value="ECO:0007669"/>
    <property type="project" value="TreeGrafter"/>
</dbReference>
<dbReference type="PANTHER" id="PTHR10125:SF31">
    <property type="entry name" value="P2X RECEPTOR E"/>
    <property type="match status" value="1"/>
</dbReference>
<organism evidence="10 11">
    <name type="scientific">Aquarana catesbeiana</name>
    <name type="common">American bullfrog</name>
    <name type="synonym">Rana catesbeiana</name>
    <dbReference type="NCBI Taxonomy" id="8400"/>
    <lineage>
        <taxon>Eukaryota</taxon>
        <taxon>Metazoa</taxon>
        <taxon>Chordata</taxon>
        <taxon>Craniata</taxon>
        <taxon>Vertebrata</taxon>
        <taxon>Euteleostomi</taxon>
        <taxon>Amphibia</taxon>
        <taxon>Batrachia</taxon>
        <taxon>Anura</taxon>
        <taxon>Neobatrachia</taxon>
        <taxon>Ranoidea</taxon>
        <taxon>Ranidae</taxon>
        <taxon>Aquarana</taxon>
    </lineage>
</organism>